<dbReference type="Pfam" id="PF07944">
    <property type="entry name" value="Beta-AFase-like_GH127_cat"/>
    <property type="match status" value="1"/>
</dbReference>
<dbReference type="GO" id="GO:0005975">
    <property type="term" value="P:carbohydrate metabolic process"/>
    <property type="evidence" value="ECO:0007669"/>
    <property type="project" value="InterPro"/>
</dbReference>
<dbReference type="AlphaFoldDB" id="A0A7Y2PZV2"/>
<accession>A0A7Y2PZV2</accession>
<evidence type="ECO:0000259" key="1">
    <source>
        <dbReference type="Pfam" id="PF07944"/>
    </source>
</evidence>
<dbReference type="PANTHER" id="PTHR43465:SF2">
    <property type="entry name" value="DUF1680 DOMAIN PROTEIN (AFU_ORTHOLOGUE AFUA_1G08910)"/>
    <property type="match status" value="1"/>
</dbReference>
<dbReference type="InterPro" id="IPR049174">
    <property type="entry name" value="Beta-AFase-like"/>
</dbReference>
<dbReference type="InterPro" id="IPR012878">
    <property type="entry name" value="Beta-AFase-like_GH127_cat"/>
</dbReference>
<protein>
    <recommendedName>
        <fullName evidence="1">Non-reducing end beta-L-arabinofuranosidase-like GH127 catalytic domain-containing protein</fullName>
    </recommendedName>
</protein>
<dbReference type="InterPro" id="IPR008928">
    <property type="entry name" value="6-hairpin_glycosidase_sf"/>
</dbReference>
<evidence type="ECO:0000313" key="2">
    <source>
        <dbReference type="EMBL" id="NNH03698.1"/>
    </source>
</evidence>
<reference evidence="2 3" key="1">
    <citation type="submission" date="2020-05" db="EMBL/GenBank/DDBJ databases">
        <title>MicrobeNet Type strains.</title>
        <authorList>
            <person name="Nicholson A.C."/>
        </authorList>
    </citation>
    <scope>NUCLEOTIDE SEQUENCE [LARGE SCALE GENOMIC DNA]</scope>
    <source>
        <strain evidence="2 3">JCM 14282</strain>
    </source>
</reference>
<comment type="caution">
    <text evidence="2">The sequence shown here is derived from an EMBL/GenBank/DDBJ whole genome shotgun (WGS) entry which is preliminary data.</text>
</comment>
<sequence length="740" mass="79860">MATMQHARRHDRWSLDLARPDALEPVIARIDPSTDLGARYDGTLQRLLDVDLEPLLDGFRVKPGAQPWIGEHIGKWLDAAALVVEATGDARLQAKLDLAVRELVATQEPDGYLGTYVPAQRFGWYPDAEWDAWVHKYCLIGLLSYHRVTGDPDALAAARRVGDLLVATFGGPDGRDIIPTGWHQGMASTSVIGPLVWLYRATGDGRYAGLVREIVDAWDRPGGPRVLSTLLDTGRVSEVGNGKAYEMLSNILGLAELALVDSDPRYLEAATRAWQDVVDHHLYLTGTASFGEHFHQPGELPDSASVHMGETCVTVTWLQLTRRLFLATGDARYADEVERTLLNHLSGAQTPDGSAWCYYSPLAGRRDYGSGISCCISSGPRGMALASDSVFARTPDGSELVVSLYQSADAEIELGGRPVHVALRTTLPDAHGATLAFDLDGEAEFAVRLRRPSWATGDIAAGGADDDGWIVVAPRRYSRGDELRIDIGAGIRVVSGDGWNAGRVALAWGPLVLSYVAEGEEPAVFDVLEQPPAAVSRHEALPWSVANALAPRGRRRAAVLPFARSGVSSATSRVWIAAAAPEIELSVFHGAEELRGSGDLAKGSIADYDPWSFASSEDDSPRRDAWFGLRSARPVTFRRVSFAHGRSMVHGGWFDASEGAPRIEALLTPDAEWTEIARIAAYPATDAAHDAGIAAGERFDVLLDEPVTAWGVRVAGTASFGDYPGPRRFATCALLCAYAD</sequence>
<dbReference type="Proteomes" id="UP000543598">
    <property type="component" value="Unassembled WGS sequence"/>
</dbReference>
<name>A0A7Y2PZV2_9MICO</name>
<dbReference type="EMBL" id="JABEMB010000008">
    <property type="protein sequence ID" value="NNH03698.1"/>
    <property type="molecule type" value="Genomic_DNA"/>
</dbReference>
<gene>
    <name evidence="2" type="ORF">HLA99_07545</name>
</gene>
<proteinExistence type="predicted"/>
<dbReference type="SUPFAM" id="SSF48208">
    <property type="entry name" value="Six-hairpin glycosidases"/>
    <property type="match status" value="1"/>
</dbReference>
<evidence type="ECO:0000313" key="3">
    <source>
        <dbReference type="Proteomes" id="UP000543598"/>
    </source>
</evidence>
<dbReference type="PANTHER" id="PTHR43465">
    <property type="entry name" value="DUF1680 DOMAIN PROTEIN (AFU_ORTHOLOGUE AFUA_1G08910)"/>
    <property type="match status" value="1"/>
</dbReference>
<dbReference type="RefSeq" id="WP_167036150.1">
    <property type="nucleotide sequence ID" value="NZ_BAAANA010000001.1"/>
</dbReference>
<feature type="domain" description="Non-reducing end beta-L-arabinofuranosidase-like GH127 catalytic" evidence="1">
    <location>
        <begin position="65"/>
        <end position="384"/>
    </location>
</feature>
<keyword evidence="3" id="KW-1185">Reference proteome</keyword>
<organism evidence="2 3">
    <name type="scientific">Microbacterium ulmi</name>
    <dbReference type="NCBI Taxonomy" id="179095"/>
    <lineage>
        <taxon>Bacteria</taxon>
        <taxon>Bacillati</taxon>
        <taxon>Actinomycetota</taxon>
        <taxon>Actinomycetes</taxon>
        <taxon>Micrococcales</taxon>
        <taxon>Microbacteriaceae</taxon>
        <taxon>Microbacterium</taxon>
    </lineage>
</organism>